<dbReference type="RefSeq" id="WP_014809224.1">
    <property type="nucleotide sequence ID" value="NC_018025.1"/>
</dbReference>
<feature type="transmembrane region" description="Helical" evidence="1">
    <location>
        <begin position="12"/>
        <end position="30"/>
    </location>
</feature>
<evidence type="ECO:0000259" key="2">
    <source>
        <dbReference type="PROSITE" id="PS51819"/>
    </source>
</evidence>
<keyword evidence="4" id="KW-1185">Reference proteome</keyword>
<keyword evidence="1" id="KW-0472">Membrane</keyword>
<dbReference type="STRING" id="706587.Desti_1360"/>
<dbReference type="eggNOG" id="COG0346">
    <property type="taxonomic scope" value="Bacteria"/>
</dbReference>
<gene>
    <name evidence="3" type="ordered locus">Desti_1360</name>
</gene>
<dbReference type="KEGG" id="dti:Desti_1360"/>
<dbReference type="PROSITE" id="PS51819">
    <property type="entry name" value="VOC"/>
    <property type="match status" value="1"/>
</dbReference>
<accession>I4C3D2</accession>
<dbReference type="Proteomes" id="UP000006055">
    <property type="component" value="Chromosome"/>
</dbReference>
<keyword evidence="1" id="KW-0812">Transmembrane</keyword>
<dbReference type="AlphaFoldDB" id="I4C3D2"/>
<dbReference type="Pfam" id="PF00903">
    <property type="entry name" value="Glyoxalase"/>
    <property type="match status" value="1"/>
</dbReference>
<reference evidence="4" key="1">
    <citation type="submission" date="2012-06" db="EMBL/GenBank/DDBJ databases">
        <title>Complete sequence of chromosome of Desulfomonile tiedjei DSM 6799.</title>
        <authorList>
            <person name="Lucas S."/>
            <person name="Copeland A."/>
            <person name="Lapidus A."/>
            <person name="Glavina del Rio T."/>
            <person name="Dalin E."/>
            <person name="Tice H."/>
            <person name="Bruce D."/>
            <person name="Goodwin L."/>
            <person name="Pitluck S."/>
            <person name="Peters L."/>
            <person name="Ovchinnikova G."/>
            <person name="Zeytun A."/>
            <person name="Lu M."/>
            <person name="Kyrpides N."/>
            <person name="Mavromatis K."/>
            <person name="Ivanova N."/>
            <person name="Brettin T."/>
            <person name="Detter J.C."/>
            <person name="Han C."/>
            <person name="Larimer F."/>
            <person name="Land M."/>
            <person name="Hauser L."/>
            <person name="Markowitz V."/>
            <person name="Cheng J.-F."/>
            <person name="Hugenholtz P."/>
            <person name="Woyke T."/>
            <person name="Wu D."/>
            <person name="Spring S."/>
            <person name="Schroeder M."/>
            <person name="Brambilla E."/>
            <person name="Klenk H.-P."/>
            <person name="Eisen J.A."/>
        </authorList>
    </citation>
    <scope>NUCLEOTIDE SEQUENCE [LARGE SCALE GENOMIC DNA]</scope>
    <source>
        <strain evidence="4">ATCC 49306 / DSM 6799 / DCB-1</strain>
    </source>
</reference>
<feature type="domain" description="VOC" evidence="2">
    <location>
        <begin position="48"/>
        <end position="164"/>
    </location>
</feature>
<dbReference type="SUPFAM" id="SSF54593">
    <property type="entry name" value="Glyoxalase/Bleomycin resistance protein/Dihydroxybiphenyl dioxygenase"/>
    <property type="match status" value="1"/>
</dbReference>
<protein>
    <recommendedName>
        <fullName evidence="2">VOC domain-containing protein</fullName>
    </recommendedName>
</protein>
<dbReference type="OrthoDB" id="317332at2"/>
<proteinExistence type="predicted"/>
<dbReference type="Gene3D" id="3.10.180.10">
    <property type="entry name" value="2,3-Dihydroxybiphenyl 1,2-Dioxygenase, domain 1"/>
    <property type="match status" value="1"/>
</dbReference>
<organism evidence="3 4">
    <name type="scientific">Desulfomonile tiedjei (strain ATCC 49306 / DSM 6799 / DCB-1)</name>
    <dbReference type="NCBI Taxonomy" id="706587"/>
    <lineage>
        <taxon>Bacteria</taxon>
        <taxon>Pseudomonadati</taxon>
        <taxon>Thermodesulfobacteriota</taxon>
        <taxon>Desulfomonilia</taxon>
        <taxon>Desulfomonilales</taxon>
        <taxon>Desulfomonilaceae</taxon>
        <taxon>Desulfomonile</taxon>
    </lineage>
</organism>
<dbReference type="InterPro" id="IPR004360">
    <property type="entry name" value="Glyas_Fos-R_dOase_dom"/>
</dbReference>
<evidence type="ECO:0000313" key="4">
    <source>
        <dbReference type="Proteomes" id="UP000006055"/>
    </source>
</evidence>
<dbReference type="InterPro" id="IPR037523">
    <property type="entry name" value="VOC_core"/>
</dbReference>
<dbReference type="EMBL" id="CP003360">
    <property type="protein sequence ID" value="AFM24073.1"/>
    <property type="molecule type" value="Genomic_DNA"/>
</dbReference>
<sequence length="164" mass="18272">MRLPAGHARRLFLGFTCSIMFLVVFALLIAHNTEAESSNYTRSSVDDYPLTIGIPTSNPETTIKFYKMLGFRITEGLSRGLDIVCMEKEGTPYKLEICHNKFTEAGPLFGGVSGMSFKVQNLNHSVQELKNRGMTFLETDGLRDGVKYASLTDPNGISIKLFEH</sequence>
<name>I4C3D2_DESTA</name>
<dbReference type="CDD" id="cd06587">
    <property type="entry name" value="VOC"/>
    <property type="match status" value="1"/>
</dbReference>
<keyword evidence="1" id="KW-1133">Transmembrane helix</keyword>
<evidence type="ECO:0000313" key="3">
    <source>
        <dbReference type="EMBL" id="AFM24073.1"/>
    </source>
</evidence>
<dbReference type="HOGENOM" id="CLU_1616371_0_0_7"/>
<evidence type="ECO:0000256" key="1">
    <source>
        <dbReference type="SAM" id="Phobius"/>
    </source>
</evidence>
<dbReference type="InterPro" id="IPR029068">
    <property type="entry name" value="Glyas_Bleomycin-R_OHBP_Dase"/>
</dbReference>